<dbReference type="GO" id="GO:0035721">
    <property type="term" value="P:intraciliary retrograde transport"/>
    <property type="evidence" value="ECO:0007669"/>
    <property type="project" value="TreeGrafter"/>
</dbReference>
<dbReference type="SUPFAM" id="SSF69322">
    <property type="entry name" value="Tricorn protease domain 2"/>
    <property type="match status" value="1"/>
</dbReference>
<evidence type="ECO:0000256" key="9">
    <source>
        <dbReference type="PROSITE-ProRule" id="PRU00221"/>
    </source>
</evidence>
<keyword evidence="4" id="KW-0677">Repeat</keyword>
<keyword evidence="2" id="KW-0963">Cytoplasm</keyword>
<evidence type="ECO:0000256" key="5">
    <source>
        <dbReference type="ARBA" id="ARBA00022794"/>
    </source>
</evidence>
<feature type="domain" description="IFT121-like zinc finger" evidence="10">
    <location>
        <begin position="1146"/>
        <end position="1189"/>
    </location>
</feature>
<name>A0A0V0QJA4_PSEPJ</name>
<feature type="domain" description="IFT121/TULP4 N-terminal" evidence="13">
    <location>
        <begin position="1"/>
        <end position="345"/>
    </location>
</feature>
<keyword evidence="7" id="KW-0206">Cytoskeleton</keyword>
<proteinExistence type="predicted"/>
<dbReference type="GO" id="GO:1905515">
    <property type="term" value="P:non-motile cilium assembly"/>
    <property type="evidence" value="ECO:0007669"/>
    <property type="project" value="TreeGrafter"/>
</dbReference>
<dbReference type="InterPro" id="IPR056170">
    <property type="entry name" value="Znf_IFT121-like"/>
</dbReference>
<dbReference type="Pfam" id="PF23390">
    <property type="entry name" value="Beta-prop_WDR35_2nd"/>
    <property type="match status" value="1"/>
</dbReference>
<keyword evidence="5" id="KW-0970">Cilium biogenesis/degradation</keyword>
<dbReference type="InterPro" id="IPR015943">
    <property type="entry name" value="WD40/YVTN_repeat-like_dom_sf"/>
</dbReference>
<dbReference type="Gene3D" id="1.25.40.470">
    <property type="match status" value="1"/>
</dbReference>
<gene>
    <name evidence="15" type="ORF">PPERSA_09950</name>
</gene>
<dbReference type="InParanoid" id="A0A0V0QJA4"/>
<evidence type="ECO:0000259" key="12">
    <source>
        <dbReference type="Pfam" id="PF23390"/>
    </source>
</evidence>
<keyword evidence="8" id="KW-0966">Cell projection</keyword>
<feature type="domain" description="IFT121-like TPR repeats" evidence="14">
    <location>
        <begin position="1015"/>
        <end position="1112"/>
    </location>
</feature>
<dbReference type="GO" id="GO:0061512">
    <property type="term" value="P:protein localization to cilium"/>
    <property type="evidence" value="ECO:0007669"/>
    <property type="project" value="TreeGrafter"/>
</dbReference>
<accession>A0A0V0QJA4</accession>
<evidence type="ECO:0000256" key="3">
    <source>
        <dbReference type="ARBA" id="ARBA00022574"/>
    </source>
</evidence>
<protein>
    <submittedName>
        <fullName evidence="15">WD40-repeat-containing domain</fullName>
    </submittedName>
</protein>
<comment type="subcellular location">
    <subcellularLocation>
        <location evidence="1">Cytoplasm</location>
        <location evidence="1">Cytoskeleton</location>
        <location evidence="1">Cilium basal body</location>
    </subcellularLocation>
</comment>
<dbReference type="InterPro" id="IPR017233">
    <property type="entry name" value="WDR35"/>
</dbReference>
<sequence>MYPYLSKKIAIAKQQKDGQIQHVQQLAWNSQFGWIAVGGSQGLLKILKLDDDKRLEPDGTKPKQGAGGLSINHTLENHSGTVRIVGWNEQYSKLTSSDSEGLIIVWMLHKTNWFEEMINNRNKSQVVDLQWSPDGSKIAIVYQDGYVIIGSVDGARLWGKEFEQDISFMCWSPDSRLILMGSPKGEVKIYDSMGNDLHQLKMVCLVRKVQPNKLLCPELPLSGIVWYQNAKMYTDDTPFGLCIAYECGRIQLMKHDKDDEPYCIDANMSITNVRWNNTGTILAVSGSKIEQGEKEALVRFYNNQGFLIKDLKVPGNDVVNAIAWEGSGLRIALAVGSAIYFANIKLQHKWGWLNTQTLVFGYQKKDRIEFSVIFWDTVKNERIIKFTKNLVEILACQEFCCIITKFENENGEFWQLDLCNSVGSPIDTKYINIEPIFCQMTKTHIVISSQDHVYIWQYRNQTARLTSFENSAQAGLRKIGREIAWFVDDEPQINNFYDYNAYDFTSETQNEICSITANENWLFVGRATGQINKYTLPHVQLDNKLFVKTRPHILRVNCDSSQLAVVDVNSMLYILSNNSDGGQLLEFEKKDVWSVEYSEDDPNYFVMMEKSRLHTVRNLVPDEPPIQTESFICQFKDMEVTCIYLDEFIKQQDGSKIQPKELIVNYETQVLKQVKEKIGTNVAEAYNEIVAQNPSPAIYKYLAKRALEDLDFLTAQKAFVMLEDYQGLQFLDRISSLDDKEKQRAWILAYYKEFNEAEEVFMNIQRKDLAIDLRSKLGDWKRVLKLAKEGNDQVSQNAHKQLGAYYAERYEWNKAAHHYVLAKDIDGQIESYSKLENYEGLEKLIPQLPDNSHYLLSLAEKFELVGMCDNAVKCYEKAGEPKKALDCCILLNHWNLATELADQYGFPQVEGLLMQQAQQLLDRNQKLEAAELYRKANYNTEAAKLLSQIADDLCEKQANPLDIKKLYVMAALEVDLYKKRVLDQTMTGQNTNTAKTLNSLITSTINTSSDKILQNPWRGAEAWHLFILCQRQLYAKQFKYALKTALRLQEYELDLDPKKIYSVLALSAYYNRSYKQLSRAFVKLEGLTDLQQHEVEIYKQIAVSIFTKHPPQEAKCEEYECPGKNCRQLVNEYDTHCNSCGANFSCCMASGRAILEKTFYSCKACKHKMITSEVKKNSLKFCALCHSAIDPNRFESKDQ</sequence>
<dbReference type="InterPro" id="IPR056159">
    <property type="entry name" value="Beta-prop_IFT121_TULP_N"/>
</dbReference>
<dbReference type="InterPro" id="IPR001680">
    <property type="entry name" value="WD40_rpt"/>
</dbReference>
<dbReference type="EMBL" id="LDAU01000155">
    <property type="protein sequence ID" value="KRX02333.1"/>
    <property type="molecule type" value="Genomic_DNA"/>
</dbReference>
<dbReference type="Pfam" id="PF25768">
    <property type="entry name" value="TPR_IFT121"/>
    <property type="match status" value="1"/>
</dbReference>
<evidence type="ECO:0000256" key="4">
    <source>
        <dbReference type="ARBA" id="ARBA00022737"/>
    </source>
</evidence>
<dbReference type="InterPro" id="IPR036322">
    <property type="entry name" value="WD40_repeat_dom_sf"/>
</dbReference>
<dbReference type="InterPro" id="IPR056158">
    <property type="entry name" value="Beta-prop_IFT121_2nd"/>
</dbReference>
<dbReference type="Pfam" id="PF25170">
    <property type="entry name" value="TPR_WDR35"/>
    <property type="match status" value="1"/>
</dbReference>
<evidence type="ECO:0000256" key="1">
    <source>
        <dbReference type="ARBA" id="ARBA00004120"/>
    </source>
</evidence>
<keyword evidence="3 9" id="KW-0853">WD repeat</keyword>
<evidence type="ECO:0000259" key="10">
    <source>
        <dbReference type="Pfam" id="PF23145"/>
    </source>
</evidence>
<dbReference type="PROSITE" id="PS50082">
    <property type="entry name" value="WD_REPEATS_2"/>
    <property type="match status" value="1"/>
</dbReference>
<evidence type="ECO:0000259" key="13">
    <source>
        <dbReference type="Pfam" id="PF24797"/>
    </source>
</evidence>
<evidence type="ECO:0000259" key="14">
    <source>
        <dbReference type="Pfam" id="PF25768"/>
    </source>
</evidence>
<evidence type="ECO:0000256" key="8">
    <source>
        <dbReference type="ARBA" id="ARBA00023273"/>
    </source>
</evidence>
<evidence type="ECO:0000256" key="6">
    <source>
        <dbReference type="ARBA" id="ARBA00023069"/>
    </source>
</evidence>
<evidence type="ECO:0000313" key="16">
    <source>
        <dbReference type="Proteomes" id="UP000054937"/>
    </source>
</evidence>
<dbReference type="Pfam" id="PF23387">
    <property type="entry name" value="TPR_IFT80_172"/>
    <property type="match status" value="1"/>
</dbReference>
<feature type="domain" description="IFT80/172/WDR35 TPR" evidence="11">
    <location>
        <begin position="701"/>
        <end position="794"/>
    </location>
</feature>
<keyword evidence="16" id="KW-1185">Reference proteome</keyword>
<evidence type="ECO:0000256" key="7">
    <source>
        <dbReference type="ARBA" id="ARBA00023212"/>
    </source>
</evidence>
<dbReference type="OMA" id="VWAMCWA"/>
<dbReference type="OrthoDB" id="10260567at2759"/>
<dbReference type="InterPro" id="IPR039857">
    <property type="entry name" value="Ift122/121"/>
</dbReference>
<dbReference type="SMART" id="SM00320">
    <property type="entry name" value="WD40"/>
    <property type="match status" value="4"/>
</dbReference>
<dbReference type="InterPro" id="IPR056157">
    <property type="entry name" value="TPR_IFT80_172_dom"/>
</dbReference>
<organism evidence="15 16">
    <name type="scientific">Pseudocohnilembus persalinus</name>
    <name type="common">Ciliate</name>
    <dbReference type="NCBI Taxonomy" id="266149"/>
    <lineage>
        <taxon>Eukaryota</taxon>
        <taxon>Sar</taxon>
        <taxon>Alveolata</taxon>
        <taxon>Ciliophora</taxon>
        <taxon>Intramacronucleata</taxon>
        <taxon>Oligohymenophorea</taxon>
        <taxon>Scuticociliatia</taxon>
        <taxon>Philasterida</taxon>
        <taxon>Pseudocohnilembidae</taxon>
        <taxon>Pseudocohnilembus</taxon>
    </lineage>
</organism>
<dbReference type="InterPro" id="IPR057979">
    <property type="entry name" value="TPR_IFT121"/>
</dbReference>
<dbReference type="InterPro" id="IPR057361">
    <property type="entry name" value="TPR_WDR35"/>
</dbReference>
<dbReference type="GO" id="GO:0097730">
    <property type="term" value="C:non-motile cilium"/>
    <property type="evidence" value="ECO:0007669"/>
    <property type="project" value="TreeGrafter"/>
</dbReference>
<evidence type="ECO:0000256" key="2">
    <source>
        <dbReference type="ARBA" id="ARBA00022490"/>
    </source>
</evidence>
<feature type="repeat" description="WD" evidence="9">
    <location>
        <begin position="75"/>
        <end position="106"/>
    </location>
</feature>
<dbReference type="AlphaFoldDB" id="A0A0V0QJA4"/>
<dbReference type="Pfam" id="PF24797">
    <property type="entry name" value="Beta-prop_WDR35_TULP_N"/>
    <property type="match status" value="1"/>
</dbReference>
<keyword evidence="6" id="KW-0969">Cilium</keyword>
<evidence type="ECO:0000259" key="11">
    <source>
        <dbReference type="Pfam" id="PF23387"/>
    </source>
</evidence>
<dbReference type="PANTHER" id="PTHR12764">
    <property type="entry name" value="WD REPEAT DOMAIN-RELATED"/>
    <property type="match status" value="1"/>
</dbReference>
<feature type="domain" description="IFT121 second beta-propeller" evidence="12">
    <location>
        <begin position="350"/>
        <end position="667"/>
    </location>
</feature>
<dbReference type="PANTHER" id="PTHR12764:SF5">
    <property type="entry name" value="LD29485P"/>
    <property type="match status" value="1"/>
</dbReference>
<dbReference type="Pfam" id="PF23145">
    <property type="entry name" value="Zf_2nd_IFT121"/>
    <property type="match status" value="1"/>
</dbReference>
<evidence type="ECO:0000313" key="15">
    <source>
        <dbReference type="EMBL" id="KRX02333.1"/>
    </source>
</evidence>
<dbReference type="Proteomes" id="UP000054937">
    <property type="component" value="Unassembled WGS sequence"/>
</dbReference>
<dbReference type="SUPFAM" id="SSF50978">
    <property type="entry name" value="WD40 repeat-like"/>
    <property type="match status" value="1"/>
</dbReference>
<comment type="caution">
    <text evidence="15">The sequence shown here is derived from an EMBL/GenBank/DDBJ whole genome shotgun (WGS) entry which is preliminary data.</text>
</comment>
<dbReference type="Gene3D" id="2.130.10.10">
    <property type="entry name" value="YVTN repeat-like/Quinoprotein amine dehydrogenase"/>
    <property type="match status" value="1"/>
</dbReference>
<dbReference type="PIRSF" id="PIRSF037536">
    <property type="entry name" value="WD_repeat_p35"/>
    <property type="match status" value="1"/>
</dbReference>
<dbReference type="GO" id="GO:0030991">
    <property type="term" value="C:intraciliary transport particle A"/>
    <property type="evidence" value="ECO:0007669"/>
    <property type="project" value="TreeGrafter"/>
</dbReference>
<reference evidence="15 16" key="1">
    <citation type="journal article" date="2015" name="Sci. Rep.">
        <title>Genome of the facultative scuticociliatosis pathogen Pseudocohnilembus persalinus provides insight into its virulence through horizontal gene transfer.</title>
        <authorList>
            <person name="Xiong J."/>
            <person name="Wang G."/>
            <person name="Cheng J."/>
            <person name="Tian M."/>
            <person name="Pan X."/>
            <person name="Warren A."/>
            <person name="Jiang C."/>
            <person name="Yuan D."/>
            <person name="Miao W."/>
        </authorList>
    </citation>
    <scope>NUCLEOTIDE SEQUENCE [LARGE SCALE GENOMIC DNA]</scope>
    <source>
        <strain evidence="15">36N120E</strain>
    </source>
</reference>